<proteinExistence type="predicted"/>
<evidence type="ECO:0000256" key="2">
    <source>
        <dbReference type="SAM" id="SignalP"/>
    </source>
</evidence>
<dbReference type="EMBL" id="FPBO01000003">
    <property type="protein sequence ID" value="SFU44951.1"/>
    <property type="molecule type" value="Genomic_DNA"/>
</dbReference>
<evidence type="ECO:0000313" key="4">
    <source>
        <dbReference type="Proteomes" id="UP000199391"/>
    </source>
</evidence>
<sequence length="59" mass="5551">MIKYFFYALFVTLVSSCTSWIGMATGPGGGGGGGGSSWSSHTGGGGGSYGGGSGGGGHK</sequence>
<dbReference type="RefSeq" id="WP_177306945.1">
    <property type="nucleotide sequence ID" value="NZ_FPBO01000003.1"/>
</dbReference>
<dbReference type="STRING" id="1035707.SAMN05216552_1003154"/>
<gene>
    <name evidence="3" type="ORF">SAMN05216552_1003154</name>
</gene>
<reference evidence="4" key="1">
    <citation type="submission" date="2016-10" db="EMBL/GenBank/DDBJ databases">
        <authorList>
            <person name="Varghese N."/>
            <person name="Submissions S."/>
        </authorList>
    </citation>
    <scope>NUCLEOTIDE SEQUENCE [LARGE SCALE GENOMIC DNA]</scope>
    <source>
        <strain evidence="4">CGMCC 1.11014</strain>
    </source>
</reference>
<protein>
    <submittedName>
        <fullName evidence="3">Uncharacterized protein</fullName>
    </submittedName>
</protein>
<feature type="chain" id="PRO_5011556341" evidence="2">
    <location>
        <begin position="25"/>
        <end position="59"/>
    </location>
</feature>
<organism evidence="3 4">
    <name type="scientific">Pseudoduganella namucuonensis</name>
    <dbReference type="NCBI Taxonomy" id="1035707"/>
    <lineage>
        <taxon>Bacteria</taxon>
        <taxon>Pseudomonadati</taxon>
        <taxon>Pseudomonadota</taxon>
        <taxon>Betaproteobacteria</taxon>
        <taxon>Burkholderiales</taxon>
        <taxon>Oxalobacteraceae</taxon>
        <taxon>Telluria group</taxon>
        <taxon>Pseudoduganella</taxon>
    </lineage>
</organism>
<name>A0A1I7G9D1_9BURK</name>
<feature type="region of interest" description="Disordered" evidence="1">
    <location>
        <begin position="29"/>
        <end position="59"/>
    </location>
</feature>
<feature type="signal peptide" evidence="2">
    <location>
        <begin position="1"/>
        <end position="24"/>
    </location>
</feature>
<keyword evidence="4" id="KW-1185">Reference proteome</keyword>
<dbReference type="AlphaFoldDB" id="A0A1I7G9D1"/>
<dbReference type="PROSITE" id="PS51257">
    <property type="entry name" value="PROKAR_LIPOPROTEIN"/>
    <property type="match status" value="1"/>
</dbReference>
<evidence type="ECO:0000256" key="1">
    <source>
        <dbReference type="SAM" id="MobiDB-lite"/>
    </source>
</evidence>
<keyword evidence="2" id="KW-0732">Signal</keyword>
<dbReference type="Proteomes" id="UP000199391">
    <property type="component" value="Unassembled WGS sequence"/>
</dbReference>
<evidence type="ECO:0000313" key="3">
    <source>
        <dbReference type="EMBL" id="SFU44951.1"/>
    </source>
</evidence>
<accession>A0A1I7G9D1</accession>